<name>A0A518DB35_9BACT</name>
<proteinExistence type="predicted"/>
<feature type="transmembrane region" description="Helical" evidence="1">
    <location>
        <begin position="212"/>
        <end position="231"/>
    </location>
</feature>
<evidence type="ECO:0000256" key="1">
    <source>
        <dbReference type="SAM" id="Phobius"/>
    </source>
</evidence>
<feature type="transmembrane region" description="Helical" evidence="1">
    <location>
        <begin position="148"/>
        <end position="171"/>
    </location>
</feature>
<feature type="transmembrane region" description="Helical" evidence="1">
    <location>
        <begin position="93"/>
        <end position="118"/>
    </location>
</feature>
<feature type="transmembrane region" description="Helical" evidence="1">
    <location>
        <begin position="297"/>
        <end position="321"/>
    </location>
</feature>
<dbReference type="AlphaFoldDB" id="A0A518DB35"/>
<evidence type="ECO:0000313" key="2">
    <source>
        <dbReference type="EMBL" id="QDU88701.1"/>
    </source>
</evidence>
<feature type="transmembrane region" description="Helical" evidence="1">
    <location>
        <begin position="578"/>
        <end position="598"/>
    </location>
</feature>
<keyword evidence="3" id="KW-1185">Reference proteome</keyword>
<feature type="transmembrane region" description="Helical" evidence="1">
    <location>
        <begin position="413"/>
        <end position="436"/>
    </location>
</feature>
<feature type="transmembrane region" description="Helical" evidence="1">
    <location>
        <begin position="52"/>
        <end position="73"/>
    </location>
</feature>
<feature type="transmembrane region" description="Helical" evidence="1">
    <location>
        <begin position="457"/>
        <end position="478"/>
    </location>
</feature>
<organism evidence="2 3">
    <name type="scientific">Pirellulimonas nuda</name>
    <dbReference type="NCBI Taxonomy" id="2528009"/>
    <lineage>
        <taxon>Bacteria</taxon>
        <taxon>Pseudomonadati</taxon>
        <taxon>Planctomycetota</taxon>
        <taxon>Planctomycetia</taxon>
        <taxon>Pirellulales</taxon>
        <taxon>Lacipirellulaceae</taxon>
        <taxon>Pirellulimonas</taxon>
    </lineage>
</organism>
<dbReference type="RefSeq" id="WP_197527403.1">
    <property type="nucleotide sequence ID" value="NZ_CP036291.1"/>
</dbReference>
<sequence length="611" mass="67949">MSSPAATIALPAGPAPPIEDLPSDDREARLFWRIRMLAGRTQMRQALGSARLRTSLVVGLSLFFWLGLFLLFYKGFDFLAYYVGRTGAVHAQTVGFVFHVFFASLNVMLVFSSGIILYGSLFHSDEARFLLSQPVRVGRLVLHKFQEAVAFSSWGFMLLATPMTIAYGLVVHAGWQYYLLILPLLASFVYIPCAVGALVCLLLVWKLPAIRYAVVVGAALVMIAFSSYSIYGAVSSPQAELFGSDWFQETLDRFRLTQQQWLPSSWLVGGLLDAAQAPNDRLGSLMLSEHPIVQSGMWLWVLASTALVCHLLVVQVGKICYRQAYSGLMCRDRRPRRERLAWIDRAAEILLRPFPTQVQLILLKDWRLLRRDPTQWTQFLIFFGLLGLYFLNIDRFGNGHGDINYLTWVNLVSFLNLAVVGLILSTFTTRFIFPMLSLEGRRFWVLGLMPVDRETIVLSKFVFAAFGSLVPCAALVLVSDLMLQVTTLVVVIHQLTNLLLCFGLASMAVGLGATMPDFREANPSKIAAGFGGTLNLVLSALYIIVIVVLTALPCHFYLIANHSPMSSPYLDPAWIRIWLVGGAGLAVALGLVATLWPLRAGIKAFKSVEFY</sequence>
<keyword evidence="1" id="KW-0812">Transmembrane</keyword>
<dbReference type="Proteomes" id="UP000317429">
    <property type="component" value="Chromosome"/>
</dbReference>
<dbReference type="KEGG" id="pnd:Pla175_20820"/>
<protein>
    <submittedName>
        <fullName evidence="2">Uncharacterized protein</fullName>
    </submittedName>
</protein>
<dbReference type="Pfam" id="PF16949">
    <property type="entry name" value="ABC_tran_2"/>
    <property type="match status" value="1"/>
</dbReference>
<accession>A0A518DB35</accession>
<evidence type="ECO:0000313" key="3">
    <source>
        <dbReference type="Proteomes" id="UP000317429"/>
    </source>
</evidence>
<feature type="transmembrane region" description="Helical" evidence="1">
    <location>
        <begin position="177"/>
        <end position="205"/>
    </location>
</feature>
<keyword evidence="1" id="KW-1133">Transmembrane helix</keyword>
<feature type="transmembrane region" description="Helical" evidence="1">
    <location>
        <begin position="376"/>
        <end position="393"/>
    </location>
</feature>
<keyword evidence="1" id="KW-0472">Membrane</keyword>
<dbReference type="EMBL" id="CP036291">
    <property type="protein sequence ID" value="QDU88701.1"/>
    <property type="molecule type" value="Genomic_DNA"/>
</dbReference>
<feature type="transmembrane region" description="Helical" evidence="1">
    <location>
        <begin position="490"/>
        <end position="513"/>
    </location>
</feature>
<dbReference type="InterPro" id="IPR031599">
    <property type="entry name" value="ABC_tran_2"/>
</dbReference>
<gene>
    <name evidence="2" type="ORF">Pla175_20820</name>
</gene>
<reference evidence="2 3" key="1">
    <citation type="submission" date="2019-02" db="EMBL/GenBank/DDBJ databases">
        <title>Deep-cultivation of Planctomycetes and their phenomic and genomic characterization uncovers novel biology.</title>
        <authorList>
            <person name="Wiegand S."/>
            <person name="Jogler M."/>
            <person name="Boedeker C."/>
            <person name="Pinto D."/>
            <person name="Vollmers J."/>
            <person name="Rivas-Marin E."/>
            <person name="Kohn T."/>
            <person name="Peeters S.H."/>
            <person name="Heuer A."/>
            <person name="Rast P."/>
            <person name="Oberbeckmann S."/>
            <person name="Bunk B."/>
            <person name="Jeske O."/>
            <person name="Meyerdierks A."/>
            <person name="Storesund J.E."/>
            <person name="Kallscheuer N."/>
            <person name="Luecker S."/>
            <person name="Lage O.M."/>
            <person name="Pohl T."/>
            <person name="Merkel B.J."/>
            <person name="Hornburger P."/>
            <person name="Mueller R.-W."/>
            <person name="Bruemmer F."/>
            <person name="Labrenz M."/>
            <person name="Spormann A.M."/>
            <person name="Op den Camp H."/>
            <person name="Overmann J."/>
            <person name="Amann R."/>
            <person name="Jetten M.S.M."/>
            <person name="Mascher T."/>
            <person name="Medema M.H."/>
            <person name="Devos D.P."/>
            <person name="Kaster A.-K."/>
            <person name="Ovreas L."/>
            <person name="Rohde M."/>
            <person name="Galperin M.Y."/>
            <person name="Jogler C."/>
        </authorList>
    </citation>
    <scope>NUCLEOTIDE SEQUENCE [LARGE SCALE GENOMIC DNA]</scope>
    <source>
        <strain evidence="2 3">Pla175</strain>
    </source>
</reference>
<feature type="transmembrane region" description="Helical" evidence="1">
    <location>
        <begin position="534"/>
        <end position="558"/>
    </location>
</feature>